<accession>A0A6A5BJT4</accession>
<proteinExistence type="predicted"/>
<organism evidence="1 2">
    <name type="scientific">Naegleria fowleri</name>
    <name type="common">Brain eating amoeba</name>
    <dbReference type="NCBI Taxonomy" id="5763"/>
    <lineage>
        <taxon>Eukaryota</taxon>
        <taxon>Discoba</taxon>
        <taxon>Heterolobosea</taxon>
        <taxon>Tetramitia</taxon>
        <taxon>Eutetramitia</taxon>
        <taxon>Vahlkampfiidae</taxon>
        <taxon>Naegleria</taxon>
    </lineage>
</organism>
<sequence>MTTIIDGFFNSISTRFICKTVAACHNIDHPVVAFLLENKHCLPSDVKYEIDIKRHGNWKSNSVPDRYQAVNANTATKTALKIGEKLVETTNIQQKQKNQFENIEINPCKMFTNSFLDFLMEDLRLLENAICNSVKAVPHSVEAVPLCDRLDLRASSHDHPSHMSNAQHFSFAFGFDSNSFFARFKYLDP</sequence>
<dbReference type="AlphaFoldDB" id="A0A6A5BJT4"/>
<evidence type="ECO:0000313" key="2">
    <source>
        <dbReference type="Proteomes" id="UP000444721"/>
    </source>
</evidence>
<dbReference type="Proteomes" id="UP000444721">
    <property type="component" value="Unassembled WGS sequence"/>
</dbReference>
<name>A0A6A5BJT4_NAEFO</name>
<comment type="caution">
    <text evidence="1">The sequence shown here is derived from an EMBL/GenBank/DDBJ whole genome shotgun (WGS) entry which is preliminary data.</text>
</comment>
<reference evidence="1 2" key="1">
    <citation type="journal article" date="2019" name="Sci. Rep.">
        <title>Nanopore sequencing improves the draft genome of the human pathogenic amoeba Naegleria fowleri.</title>
        <authorList>
            <person name="Liechti N."/>
            <person name="Schurch N."/>
            <person name="Bruggmann R."/>
            <person name="Wittwer M."/>
        </authorList>
    </citation>
    <scope>NUCLEOTIDE SEQUENCE [LARGE SCALE GENOMIC DNA]</scope>
    <source>
        <strain evidence="1 2">ATCC 30894</strain>
    </source>
</reference>
<dbReference type="GeneID" id="68114108"/>
<dbReference type="VEuPathDB" id="AmoebaDB:FDP41_006890"/>
<keyword evidence="2" id="KW-1185">Reference proteome</keyword>
<dbReference type="EMBL" id="VFQX01000053">
    <property type="protein sequence ID" value="KAF0974280.1"/>
    <property type="molecule type" value="Genomic_DNA"/>
</dbReference>
<gene>
    <name evidence="1" type="ORF">FDP41_006890</name>
</gene>
<dbReference type="VEuPathDB" id="AmoebaDB:NfTy_076030"/>
<protein>
    <submittedName>
        <fullName evidence="1">Uncharacterized protein</fullName>
    </submittedName>
</protein>
<dbReference type="RefSeq" id="XP_044558993.1">
    <property type="nucleotide sequence ID" value="XM_044710574.1"/>
</dbReference>
<evidence type="ECO:0000313" key="1">
    <source>
        <dbReference type="EMBL" id="KAF0974280.1"/>
    </source>
</evidence>